<name>A0A0S4QIG4_9ACTN</name>
<sequence length="149" mass="15858">MAVTMNDVRARLDPEEVDYTSAARLGAEALPLLAELVRGNDTMLASKAAYLASLIPGEERLPVLGAAAASPHPRVRVAAATGLRNLDEADADALAQRLLRDEDVGVRKQSVRAAAVFSSPVLTERIRQIAQDDPEIALRHIAAASLDRG</sequence>
<dbReference type="SUPFAM" id="SSF48371">
    <property type="entry name" value="ARM repeat"/>
    <property type="match status" value="1"/>
</dbReference>
<proteinExistence type="predicted"/>
<evidence type="ECO:0000313" key="1">
    <source>
        <dbReference type="EMBL" id="CUU54898.1"/>
    </source>
</evidence>
<reference evidence="2" key="1">
    <citation type="submission" date="2015-11" db="EMBL/GenBank/DDBJ databases">
        <authorList>
            <person name="Varghese N."/>
        </authorList>
    </citation>
    <scope>NUCLEOTIDE SEQUENCE [LARGE SCALE GENOMIC DNA]</scope>
    <source>
        <strain evidence="2">DSM 45899</strain>
    </source>
</reference>
<dbReference type="InterPro" id="IPR016024">
    <property type="entry name" value="ARM-type_fold"/>
</dbReference>
<dbReference type="Gene3D" id="1.25.10.10">
    <property type="entry name" value="Leucine-rich Repeat Variant"/>
    <property type="match status" value="1"/>
</dbReference>
<dbReference type="Pfam" id="PF13646">
    <property type="entry name" value="HEAT_2"/>
    <property type="match status" value="1"/>
</dbReference>
<dbReference type="RefSeq" id="WP_091272805.1">
    <property type="nucleotide sequence ID" value="NZ_FAOZ01000003.1"/>
</dbReference>
<evidence type="ECO:0000313" key="2">
    <source>
        <dbReference type="Proteomes" id="UP000198802"/>
    </source>
</evidence>
<dbReference type="InterPro" id="IPR011989">
    <property type="entry name" value="ARM-like"/>
</dbReference>
<dbReference type="EMBL" id="FAOZ01000003">
    <property type="protein sequence ID" value="CUU54898.1"/>
    <property type="molecule type" value="Genomic_DNA"/>
</dbReference>
<accession>A0A0S4QIG4</accession>
<protein>
    <submittedName>
        <fullName evidence="1">HEAT repeat-containing protein</fullName>
    </submittedName>
</protein>
<dbReference type="AlphaFoldDB" id="A0A0S4QIG4"/>
<gene>
    <name evidence="1" type="ORF">Ga0074812_103388</name>
</gene>
<dbReference type="Proteomes" id="UP000198802">
    <property type="component" value="Unassembled WGS sequence"/>
</dbReference>
<organism evidence="1 2">
    <name type="scientific">Parafrankia irregularis</name>
    <dbReference type="NCBI Taxonomy" id="795642"/>
    <lineage>
        <taxon>Bacteria</taxon>
        <taxon>Bacillati</taxon>
        <taxon>Actinomycetota</taxon>
        <taxon>Actinomycetes</taxon>
        <taxon>Frankiales</taxon>
        <taxon>Frankiaceae</taxon>
        <taxon>Parafrankia</taxon>
    </lineage>
</organism>
<keyword evidence="2" id="KW-1185">Reference proteome</keyword>